<dbReference type="AlphaFoldDB" id="A0A3D9C9F3"/>
<sequence>MTVSVKYNDLMICKALQIKMESFNHSFEKIFVLNDISYVSKDIDWDDFYMDIVYFSIEVTDQYGNEELLYDFHFRIEDATATENHITARGIPIMRYDGNDYNQHVIDILSAWSKNQEIDFLSLDQDKKDAYCSSCRIWNSGTDKLNNTFYEVDLDLVKSDIDLFNLMGDVLLGSKGYLGHDSYTFEDRLGTIVNRVEADTIIRLKNYQNLKRSINSREWEYLDKAFRKEYKNLAFVLA</sequence>
<accession>A0A3D9C9F3</accession>
<keyword evidence="2" id="KW-1185">Reference proteome</keyword>
<reference evidence="2" key="1">
    <citation type="submission" date="2018-06" db="EMBL/GenBank/DDBJ databases">
        <authorList>
            <person name="Lum Nde A."/>
            <person name="Hugo C."/>
        </authorList>
    </citation>
    <scope>NUCLEOTIDE SEQUENCE [LARGE SCALE GENOMIC DNA]</scope>
    <source>
        <strain evidence="2">1_F178</strain>
    </source>
</reference>
<dbReference type="Proteomes" id="UP000256686">
    <property type="component" value="Unassembled WGS sequence"/>
</dbReference>
<comment type="caution">
    <text evidence="1">The sequence shown here is derived from an EMBL/GenBank/DDBJ whole genome shotgun (WGS) entry which is preliminary data.</text>
</comment>
<gene>
    <name evidence="1" type="ORF">DRF65_10890</name>
</gene>
<organism evidence="1 2">
    <name type="scientific">Chryseobacterium pennae</name>
    <dbReference type="NCBI Taxonomy" id="2258962"/>
    <lineage>
        <taxon>Bacteria</taxon>
        <taxon>Pseudomonadati</taxon>
        <taxon>Bacteroidota</taxon>
        <taxon>Flavobacteriia</taxon>
        <taxon>Flavobacteriales</taxon>
        <taxon>Weeksellaceae</taxon>
        <taxon>Chryseobacterium group</taxon>
        <taxon>Chryseobacterium</taxon>
    </lineage>
</organism>
<evidence type="ECO:0000313" key="2">
    <source>
        <dbReference type="Proteomes" id="UP000256686"/>
    </source>
</evidence>
<evidence type="ECO:0000313" key="1">
    <source>
        <dbReference type="EMBL" id="REC62216.1"/>
    </source>
</evidence>
<name>A0A3D9C9F3_9FLAO</name>
<proteinExistence type="predicted"/>
<dbReference type="EMBL" id="QNVT01000009">
    <property type="protein sequence ID" value="REC62216.1"/>
    <property type="molecule type" value="Genomic_DNA"/>
</dbReference>
<protein>
    <submittedName>
        <fullName evidence="1">Uncharacterized protein</fullName>
    </submittedName>
</protein>